<evidence type="ECO:0000313" key="4">
    <source>
        <dbReference type="Proteomes" id="UP001140258"/>
    </source>
</evidence>
<gene>
    <name evidence="3" type="ORF">M2325_000387</name>
</gene>
<evidence type="ECO:0000256" key="1">
    <source>
        <dbReference type="ARBA" id="ARBA00006315"/>
    </source>
</evidence>
<dbReference type="HAMAP" id="MF_00055">
    <property type="entry name" value="MEMO1"/>
    <property type="match status" value="1"/>
</dbReference>
<evidence type="ECO:0000313" key="3">
    <source>
        <dbReference type="EMBL" id="MCS3921714.1"/>
    </source>
</evidence>
<dbReference type="Gene3D" id="3.40.830.10">
    <property type="entry name" value="LigB-like"/>
    <property type="match status" value="1"/>
</dbReference>
<comment type="caution">
    <text evidence="3">The sequence shown here is derived from an EMBL/GenBank/DDBJ whole genome shotgun (WGS) entry which is preliminary data.</text>
</comment>
<dbReference type="Pfam" id="PF01875">
    <property type="entry name" value="Memo"/>
    <property type="match status" value="1"/>
</dbReference>
<dbReference type="EMBL" id="JANUCQ010000001">
    <property type="protein sequence ID" value="MCS3921714.1"/>
    <property type="molecule type" value="Genomic_DNA"/>
</dbReference>
<dbReference type="PANTHER" id="PTHR11060">
    <property type="entry name" value="PROTEIN MEMO1"/>
    <property type="match status" value="1"/>
</dbReference>
<proteinExistence type="inferred from homology"/>
<dbReference type="InterPro" id="IPR002737">
    <property type="entry name" value="MEMO1_fam"/>
</dbReference>
<accession>A0ABT2EVR7</accession>
<sequence length="286" mass="32068">MSRTPIVKDIFYPGDVNELISIIEYFYTNPLGIGELPLKINSEPNLKSSIGLICPHAGYEYSGITAGYSYYELSKRLGDETTIVILSPNHTGMGARVAISNETWETPLGDITPDLDFISELIIHGLFELDDIAHLQEHSIEVQLPFLKHLELLGISQFKIVPICCQGMEYEEYIEMGDYIHNVAKKLNKNIVVIASTDFSHYEPRETTIKKDAKVIKNVLELDEKALYDTVMDNNISMCGFGQVITMLHILKLFGAKNADLLNYMTSGDISKDYTSVVGYCALLIE</sequence>
<protein>
    <recommendedName>
        <fullName evidence="2">MEMO1 family protein M2325_000387</fullName>
    </recommendedName>
</protein>
<comment type="similarity">
    <text evidence="1 2">Belongs to the MEMO1 family.</text>
</comment>
<name>A0ABT2EVR7_METVO</name>
<dbReference type="Proteomes" id="UP001140258">
    <property type="component" value="Unassembled WGS sequence"/>
</dbReference>
<keyword evidence="4" id="KW-1185">Reference proteome</keyword>
<dbReference type="PANTHER" id="PTHR11060:SF0">
    <property type="entry name" value="PROTEIN MEMO1"/>
    <property type="match status" value="1"/>
</dbReference>
<dbReference type="CDD" id="cd07361">
    <property type="entry name" value="MEMO_like"/>
    <property type="match status" value="1"/>
</dbReference>
<dbReference type="RefSeq" id="WP_259050672.1">
    <property type="nucleotide sequence ID" value="NZ_JANUCQ010000001.1"/>
</dbReference>
<reference evidence="3" key="1">
    <citation type="submission" date="2022-08" db="EMBL/GenBank/DDBJ databases">
        <title>Genomic Encyclopedia of Type Strains, Phase V (KMG-V): Genome sequencing to study the core and pangenomes of soil and plant-associated prokaryotes.</title>
        <authorList>
            <person name="Whitman W."/>
        </authorList>
    </citation>
    <scope>NUCLEOTIDE SEQUENCE</scope>
    <source>
        <strain evidence="3">PS</strain>
    </source>
</reference>
<dbReference type="NCBIfam" id="TIGR04336">
    <property type="entry name" value="AmmeMemoSam_B"/>
    <property type="match status" value="1"/>
</dbReference>
<evidence type="ECO:0000256" key="2">
    <source>
        <dbReference type="HAMAP-Rule" id="MF_00055"/>
    </source>
</evidence>
<organism evidence="3 4">
    <name type="scientific">Methanococcus voltae PS</name>
    <dbReference type="NCBI Taxonomy" id="523842"/>
    <lineage>
        <taxon>Archaea</taxon>
        <taxon>Methanobacteriati</taxon>
        <taxon>Methanobacteriota</taxon>
        <taxon>Methanomada group</taxon>
        <taxon>Methanococci</taxon>
        <taxon>Methanococcales</taxon>
        <taxon>Methanococcaceae</taxon>
        <taxon>Methanococcus</taxon>
    </lineage>
</organism>